<comment type="subcellular location">
    <subcellularLocation>
        <location evidence="1 16">Cytoplasm</location>
    </subcellularLocation>
</comment>
<dbReference type="GO" id="GO:0042276">
    <property type="term" value="P:error-prone translesion synthesis"/>
    <property type="evidence" value="ECO:0007669"/>
    <property type="project" value="TreeGrafter"/>
</dbReference>
<keyword evidence="14 16" id="KW-0234">DNA repair</keyword>
<dbReference type="PANTHER" id="PTHR11076:SF33">
    <property type="entry name" value="DNA POLYMERASE KAPPA"/>
    <property type="match status" value="1"/>
</dbReference>
<evidence type="ECO:0000256" key="12">
    <source>
        <dbReference type="ARBA" id="ARBA00022932"/>
    </source>
</evidence>
<dbReference type="GO" id="GO:0006261">
    <property type="term" value="P:DNA-templated DNA replication"/>
    <property type="evidence" value="ECO:0007669"/>
    <property type="project" value="UniProtKB-UniRule"/>
</dbReference>
<keyword evidence="4 16" id="KW-0515">Mutator protein</keyword>
<evidence type="ECO:0000256" key="15">
    <source>
        <dbReference type="ARBA" id="ARBA00049244"/>
    </source>
</evidence>
<dbReference type="InterPro" id="IPR050116">
    <property type="entry name" value="DNA_polymerase-Y"/>
</dbReference>
<dbReference type="NCBIfam" id="NF002677">
    <property type="entry name" value="PRK02406.1"/>
    <property type="match status" value="1"/>
</dbReference>
<keyword evidence="5 16" id="KW-0963">Cytoplasm</keyword>
<name>A0A1G7V1U3_THETY</name>
<dbReference type="GO" id="GO:0006281">
    <property type="term" value="P:DNA repair"/>
    <property type="evidence" value="ECO:0007669"/>
    <property type="project" value="UniProtKB-UniRule"/>
</dbReference>
<dbReference type="FunFam" id="3.40.1170.60:FF:000001">
    <property type="entry name" value="DNA polymerase IV"/>
    <property type="match status" value="1"/>
</dbReference>
<protein>
    <recommendedName>
        <fullName evidence="16">DNA polymerase IV</fullName>
        <shortName evidence="16">Pol IV</shortName>
        <ecNumber evidence="16">2.7.7.7</ecNumber>
    </recommendedName>
</protein>
<dbReference type="Gene3D" id="1.10.150.20">
    <property type="entry name" value="5' to 3' exonuclease, C-terminal subdomain"/>
    <property type="match status" value="1"/>
</dbReference>
<dbReference type="GO" id="GO:0003684">
    <property type="term" value="F:damaged DNA binding"/>
    <property type="evidence" value="ECO:0007669"/>
    <property type="project" value="InterPro"/>
</dbReference>
<organism evidence="17 18">
    <name type="scientific">Thermoanaerobacter thermohydrosulfuricus</name>
    <name type="common">Clostridium thermohydrosulfuricum</name>
    <dbReference type="NCBI Taxonomy" id="1516"/>
    <lineage>
        <taxon>Bacteria</taxon>
        <taxon>Bacillati</taxon>
        <taxon>Bacillota</taxon>
        <taxon>Clostridia</taxon>
        <taxon>Thermoanaerobacterales</taxon>
        <taxon>Thermoanaerobacteraceae</taxon>
        <taxon>Thermoanaerobacter</taxon>
    </lineage>
</organism>
<evidence type="ECO:0000256" key="1">
    <source>
        <dbReference type="ARBA" id="ARBA00004496"/>
    </source>
</evidence>
<keyword evidence="13 16" id="KW-0238">DNA-binding</keyword>
<dbReference type="GO" id="GO:0000287">
    <property type="term" value="F:magnesium ion binding"/>
    <property type="evidence" value="ECO:0007669"/>
    <property type="project" value="UniProtKB-UniRule"/>
</dbReference>
<dbReference type="EC" id="2.7.7.7" evidence="16"/>
<evidence type="ECO:0000256" key="8">
    <source>
        <dbReference type="ARBA" id="ARBA00022705"/>
    </source>
</evidence>
<dbReference type="InterPro" id="IPR017961">
    <property type="entry name" value="DNA_pol_Y-fam_little_finger"/>
</dbReference>
<evidence type="ECO:0000256" key="9">
    <source>
        <dbReference type="ARBA" id="ARBA00022723"/>
    </source>
</evidence>
<dbReference type="RefSeq" id="WP_003869072.1">
    <property type="nucleotide sequence ID" value="NZ_FNBS01000086.1"/>
</dbReference>
<keyword evidence="6 16" id="KW-0808">Transferase</keyword>
<dbReference type="GO" id="GO:0003887">
    <property type="term" value="F:DNA-directed DNA polymerase activity"/>
    <property type="evidence" value="ECO:0007669"/>
    <property type="project" value="UniProtKB-UniRule"/>
</dbReference>
<feature type="binding site" evidence="16">
    <location>
        <position position="103"/>
    </location>
    <ligand>
        <name>Mg(2+)</name>
        <dbReference type="ChEBI" id="CHEBI:18420"/>
    </ligand>
</feature>
<feature type="active site" evidence="16">
    <location>
        <position position="104"/>
    </location>
</feature>
<keyword evidence="11 16" id="KW-0460">Magnesium</keyword>
<dbReference type="Gene3D" id="3.30.70.270">
    <property type="match status" value="1"/>
</dbReference>
<dbReference type="GO" id="GO:0009432">
    <property type="term" value="P:SOS response"/>
    <property type="evidence" value="ECO:0007669"/>
    <property type="project" value="TreeGrafter"/>
</dbReference>
<proteinExistence type="inferred from homology"/>
<reference evidence="17 18" key="1">
    <citation type="submission" date="2016-10" db="EMBL/GenBank/DDBJ databases">
        <authorList>
            <person name="de Groot N.N."/>
        </authorList>
    </citation>
    <scope>NUCLEOTIDE SEQUENCE [LARGE SCALE GENOMIC DNA]</scope>
    <source>
        <strain evidence="17 18">DSM 569</strain>
    </source>
</reference>
<dbReference type="SUPFAM" id="SSF100879">
    <property type="entry name" value="Lesion bypass DNA polymerase (Y-family), little finger domain"/>
    <property type="match status" value="1"/>
</dbReference>
<evidence type="ECO:0000256" key="7">
    <source>
        <dbReference type="ARBA" id="ARBA00022695"/>
    </source>
</evidence>
<comment type="cofactor">
    <cofactor evidence="16">
        <name>Mg(2+)</name>
        <dbReference type="ChEBI" id="CHEBI:18420"/>
    </cofactor>
    <text evidence="16">Binds 2 magnesium ions per subunit.</text>
</comment>
<evidence type="ECO:0000256" key="10">
    <source>
        <dbReference type="ARBA" id="ARBA00022763"/>
    </source>
</evidence>
<evidence type="ECO:0000256" key="4">
    <source>
        <dbReference type="ARBA" id="ARBA00022457"/>
    </source>
</evidence>
<dbReference type="Proteomes" id="UP000183404">
    <property type="component" value="Unassembled WGS sequence"/>
</dbReference>
<dbReference type="InterPro" id="IPR043502">
    <property type="entry name" value="DNA/RNA_pol_sf"/>
</dbReference>
<evidence type="ECO:0000256" key="2">
    <source>
        <dbReference type="ARBA" id="ARBA00010945"/>
    </source>
</evidence>
<dbReference type="PANTHER" id="PTHR11076">
    <property type="entry name" value="DNA REPAIR POLYMERASE UMUC / TRANSFERASE FAMILY MEMBER"/>
    <property type="match status" value="1"/>
</dbReference>
<comment type="function">
    <text evidence="16">Poorly processive, error-prone DNA polymerase involved in untargeted mutagenesis. Copies undamaged DNA at stalled replication forks, which arise in vivo from mismatched or misaligned primer ends. These misaligned primers can be extended by PolIV. Exhibits no 3'-5' exonuclease (proofreading) activity. May be involved in translesional synthesis, in conjunction with the beta clamp from PolIII.</text>
</comment>
<dbReference type="GO" id="GO:0005829">
    <property type="term" value="C:cytosol"/>
    <property type="evidence" value="ECO:0007669"/>
    <property type="project" value="TreeGrafter"/>
</dbReference>
<keyword evidence="12 16" id="KW-0239">DNA-directed DNA polymerase</keyword>
<gene>
    <name evidence="16" type="primary">dinB</name>
    <name evidence="17" type="ORF">SAMN04244560_02518</name>
</gene>
<keyword evidence="8 16" id="KW-0235">DNA replication</keyword>
<sequence>MKRKIIHVDMDAFFASVEQHDNPEYRGKPVIIGGLSERGVVSTCSYEARKYGIHSAMPMYMARKLCPHGIFLSVRRKRYEEVSAQIFNILYSITPLVEPVSIDEAYLDVTYIDKNPEIIALEIKKKVKETTGLTISAGVSYNKFLAKLASDWNKPDGFMVITEDMIPDILKPLPVSKVYGIGEKSEQKLKAMGINTIDDLLKLSQESLIEIFGKLGLEIYNRIRGIDERPVETMREIKSIGKEKTLEKDTKDKKLLLHYVKLFSDIISEELVRERLYARTVTVKIKTPDFAVHTKSKTLNKYIRLGEDIYDVAYEIIESLKLDQYIRLIGLSVSNLSAVKYEQLSFLDKRVIKFIKAENVVREINKKMGQEVVKKASELLNEETKQRRD</sequence>
<dbReference type="HAMAP" id="MF_01113">
    <property type="entry name" value="DNApol_IV"/>
    <property type="match status" value="1"/>
</dbReference>
<evidence type="ECO:0000256" key="16">
    <source>
        <dbReference type="HAMAP-Rule" id="MF_01113"/>
    </source>
</evidence>
<keyword evidence="7 16" id="KW-0548">Nucleotidyltransferase</keyword>
<dbReference type="Pfam" id="PF11799">
    <property type="entry name" value="IMS_C"/>
    <property type="match status" value="1"/>
</dbReference>
<accession>A0A1G7V1U3</accession>
<evidence type="ECO:0000313" key="17">
    <source>
        <dbReference type="EMBL" id="SDG53726.1"/>
    </source>
</evidence>
<evidence type="ECO:0000256" key="13">
    <source>
        <dbReference type="ARBA" id="ARBA00023125"/>
    </source>
</evidence>
<dbReference type="Gene3D" id="3.30.1490.100">
    <property type="entry name" value="DNA polymerase, Y-family, little finger domain"/>
    <property type="match status" value="1"/>
</dbReference>
<dbReference type="FunFam" id="3.30.1490.100:FF:000004">
    <property type="entry name" value="DNA polymerase IV"/>
    <property type="match status" value="1"/>
</dbReference>
<comment type="subunit">
    <text evidence="3 16">Monomer.</text>
</comment>
<evidence type="ECO:0000256" key="6">
    <source>
        <dbReference type="ARBA" id="ARBA00022679"/>
    </source>
</evidence>
<dbReference type="InterPro" id="IPR043128">
    <property type="entry name" value="Rev_trsase/Diguanyl_cyclase"/>
</dbReference>
<keyword evidence="10 16" id="KW-0227">DNA damage</keyword>
<comment type="similarity">
    <text evidence="2 16">Belongs to the DNA polymerase type-Y family.</text>
</comment>
<keyword evidence="9 16" id="KW-0479">Metal-binding</keyword>
<dbReference type="EMBL" id="FNBS01000086">
    <property type="protein sequence ID" value="SDG53726.1"/>
    <property type="molecule type" value="Genomic_DNA"/>
</dbReference>
<dbReference type="InterPro" id="IPR036775">
    <property type="entry name" value="DNA_pol_Y-fam_lit_finger_sf"/>
</dbReference>
<dbReference type="AlphaFoldDB" id="A0A1G7V1U3"/>
<dbReference type="InterPro" id="IPR053848">
    <property type="entry name" value="IMS_HHH_1"/>
</dbReference>
<dbReference type="InterPro" id="IPR022880">
    <property type="entry name" value="DNApol_IV"/>
</dbReference>
<dbReference type="PROSITE" id="PS50173">
    <property type="entry name" value="UMUC"/>
    <property type="match status" value="1"/>
</dbReference>
<comment type="catalytic activity">
    <reaction evidence="15 16">
        <text>DNA(n) + a 2'-deoxyribonucleoside 5'-triphosphate = DNA(n+1) + diphosphate</text>
        <dbReference type="Rhea" id="RHEA:22508"/>
        <dbReference type="Rhea" id="RHEA-COMP:17339"/>
        <dbReference type="Rhea" id="RHEA-COMP:17340"/>
        <dbReference type="ChEBI" id="CHEBI:33019"/>
        <dbReference type="ChEBI" id="CHEBI:61560"/>
        <dbReference type="ChEBI" id="CHEBI:173112"/>
        <dbReference type="EC" id="2.7.7.7"/>
    </reaction>
</comment>
<evidence type="ECO:0000256" key="3">
    <source>
        <dbReference type="ARBA" id="ARBA00011245"/>
    </source>
</evidence>
<evidence type="ECO:0000256" key="11">
    <source>
        <dbReference type="ARBA" id="ARBA00022842"/>
    </source>
</evidence>
<feature type="binding site" evidence="16">
    <location>
        <position position="9"/>
    </location>
    <ligand>
        <name>Mg(2+)</name>
        <dbReference type="ChEBI" id="CHEBI:18420"/>
    </ligand>
</feature>
<evidence type="ECO:0000256" key="14">
    <source>
        <dbReference type="ARBA" id="ARBA00023204"/>
    </source>
</evidence>
<dbReference type="InterPro" id="IPR001126">
    <property type="entry name" value="UmuC"/>
</dbReference>
<dbReference type="Gene3D" id="3.40.1170.60">
    <property type="match status" value="1"/>
</dbReference>
<evidence type="ECO:0000313" key="18">
    <source>
        <dbReference type="Proteomes" id="UP000183404"/>
    </source>
</evidence>
<dbReference type="CDD" id="cd03586">
    <property type="entry name" value="PolY_Pol_IV_kappa"/>
    <property type="match status" value="1"/>
</dbReference>
<dbReference type="Pfam" id="PF00817">
    <property type="entry name" value="IMS"/>
    <property type="match status" value="1"/>
</dbReference>
<feature type="site" description="Substrate discrimination" evidence="16">
    <location>
        <position position="14"/>
    </location>
</feature>
<dbReference type="SUPFAM" id="SSF56672">
    <property type="entry name" value="DNA/RNA polymerases"/>
    <property type="match status" value="1"/>
</dbReference>
<dbReference type="NCBIfam" id="NF010731">
    <property type="entry name" value="PRK14133.1"/>
    <property type="match status" value="1"/>
</dbReference>
<evidence type="ECO:0000256" key="5">
    <source>
        <dbReference type="ARBA" id="ARBA00022490"/>
    </source>
</evidence>
<dbReference type="Pfam" id="PF21999">
    <property type="entry name" value="IMS_HHH_1"/>
    <property type="match status" value="1"/>
</dbReference>